<dbReference type="InterPro" id="IPR006026">
    <property type="entry name" value="Peptidase_Metallo"/>
</dbReference>
<evidence type="ECO:0000256" key="2">
    <source>
        <dbReference type="ARBA" id="ARBA00022723"/>
    </source>
</evidence>
<dbReference type="Gene3D" id="3.40.390.10">
    <property type="entry name" value="Collagenase (Catalytic Domain)"/>
    <property type="match status" value="1"/>
</dbReference>
<organism evidence="13 14">
    <name type="scientific">Dimorphilus gyrociliatus</name>
    <dbReference type="NCBI Taxonomy" id="2664684"/>
    <lineage>
        <taxon>Eukaryota</taxon>
        <taxon>Metazoa</taxon>
        <taxon>Spiralia</taxon>
        <taxon>Lophotrochozoa</taxon>
        <taxon>Annelida</taxon>
        <taxon>Polychaeta</taxon>
        <taxon>Polychaeta incertae sedis</taxon>
        <taxon>Dinophilidae</taxon>
        <taxon>Dimorphilus</taxon>
    </lineage>
</organism>
<feature type="domain" description="BTB" evidence="11">
    <location>
        <begin position="28"/>
        <end position="97"/>
    </location>
</feature>
<keyword evidence="1 8" id="KW-0645">Protease</keyword>
<dbReference type="PROSITE" id="PS50097">
    <property type="entry name" value="BTB"/>
    <property type="match status" value="1"/>
</dbReference>
<dbReference type="OrthoDB" id="6156706at2759"/>
<evidence type="ECO:0000256" key="5">
    <source>
        <dbReference type="ARBA" id="ARBA00023049"/>
    </source>
</evidence>
<dbReference type="SUPFAM" id="SSF55486">
    <property type="entry name" value="Metalloproteases ('zincins'), catalytic domain"/>
    <property type="match status" value="1"/>
</dbReference>
<feature type="domain" description="Peptidase M12A" evidence="12">
    <location>
        <begin position="313"/>
        <end position="524"/>
    </location>
</feature>
<dbReference type="GO" id="GO:0008270">
    <property type="term" value="F:zinc ion binding"/>
    <property type="evidence" value="ECO:0007669"/>
    <property type="project" value="UniProtKB-UniRule"/>
</dbReference>
<dbReference type="InterPro" id="IPR001506">
    <property type="entry name" value="Peptidase_M12A"/>
</dbReference>
<dbReference type="InterPro" id="IPR034035">
    <property type="entry name" value="Astacin-like_dom"/>
</dbReference>
<keyword evidence="5 8" id="KW-0482">Metalloprotease</keyword>
<dbReference type="SMART" id="SM00225">
    <property type="entry name" value="BTB"/>
    <property type="match status" value="1"/>
</dbReference>
<evidence type="ECO:0000259" key="10">
    <source>
        <dbReference type="PROSITE" id="PS01180"/>
    </source>
</evidence>
<evidence type="ECO:0000256" key="8">
    <source>
        <dbReference type="PROSITE-ProRule" id="PRU01211"/>
    </source>
</evidence>
<dbReference type="GO" id="GO:0004222">
    <property type="term" value="F:metalloendopeptidase activity"/>
    <property type="evidence" value="ECO:0007669"/>
    <property type="project" value="UniProtKB-UniRule"/>
</dbReference>
<dbReference type="Pfam" id="PF00431">
    <property type="entry name" value="CUB"/>
    <property type="match status" value="1"/>
</dbReference>
<name>A0A7I8VFI8_9ANNE</name>
<evidence type="ECO:0000259" key="11">
    <source>
        <dbReference type="PROSITE" id="PS50097"/>
    </source>
</evidence>
<dbReference type="Gene3D" id="2.60.120.290">
    <property type="entry name" value="Spermadhesin, CUB domain"/>
    <property type="match status" value="1"/>
</dbReference>
<dbReference type="PANTHER" id="PTHR10127">
    <property type="entry name" value="DISCOIDIN, CUB, EGF, LAMININ , AND ZINC METALLOPROTEASE DOMAIN CONTAINING"/>
    <property type="match status" value="1"/>
</dbReference>
<dbReference type="EMBL" id="CAJFCJ010000005">
    <property type="protein sequence ID" value="CAD5114159.1"/>
    <property type="molecule type" value="Genomic_DNA"/>
</dbReference>
<accession>A0A7I8VFI8</accession>
<gene>
    <name evidence="13" type="ORF">DGYR_LOCUS3035</name>
</gene>
<evidence type="ECO:0000256" key="6">
    <source>
        <dbReference type="ARBA" id="ARBA00023157"/>
    </source>
</evidence>
<dbReference type="SMART" id="SM00042">
    <property type="entry name" value="CUB"/>
    <property type="match status" value="1"/>
</dbReference>
<keyword evidence="4 8" id="KW-0862">Zinc</keyword>
<evidence type="ECO:0000313" key="13">
    <source>
        <dbReference type="EMBL" id="CAD5114159.1"/>
    </source>
</evidence>
<dbReference type="PROSITE" id="PS01180">
    <property type="entry name" value="CUB"/>
    <property type="match status" value="1"/>
</dbReference>
<dbReference type="Gene3D" id="1.25.40.420">
    <property type="match status" value="1"/>
</dbReference>
<feature type="active site" evidence="8">
    <location>
        <position position="417"/>
    </location>
</feature>
<dbReference type="SUPFAM" id="SSF49854">
    <property type="entry name" value="Spermadhesin, CUB domain"/>
    <property type="match status" value="1"/>
</dbReference>
<comment type="cofactor">
    <cofactor evidence="8 9">
        <name>Zn(2+)</name>
        <dbReference type="ChEBI" id="CHEBI:29105"/>
    </cofactor>
    <text evidence="8 9">Binds 1 zinc ion per subunit.</text>
</comment>
<keyword evidence="3 8" id="KW-0378">Hydrolase</keyword>
<dbReference type="InterPro" id="IPR035914">
    <property type="entry name" value="Sperma_CUB_dom_sf"/>
</dbReference>
<proteinExistence type="predicted"/>
<feature type="domain" description="CUB" evidence="10">
    <location>
        <begin position="568"/>
        <end position="691"/>
    </location>
</feature>
<keyword evidence="14" id="KW-1185">Reference proteome</keyword>
<dbReference type="GO" id="GO:0006508">
    <property type="term" value="P:proteolysis"/>
    <property type="evidence" value="ECO:0007669"/>
    <property type="project" value="UniProtKB-KW"/>
</dbReference>
<comment type="caution">
    <text evidence="7">Lacks conserved residue(s) required for the propagation of feature annotation.</text>
</comment>
<dbReference type="InterPro" id="IPR011333">
    <property type="entry name" value="SKP1/BTB/POZ_sf"/>
</dbReference>
<keyword evidence="2 8" id="KW-0479">Metal-binding</keyword>
<comment type="caution">
    <text evidence="13">The sequence shown here is derived from an EMBL/GenBank/DDBJ whole genome shotgun (WGS) entry which is preliminary data.</text>
</comment>
<dbReference type="SUPFAM" id="SSF54695">
    <property type="entry name" value="POZ domain"/>
    <property type="match status" value="1"/>
</dbReference>
<dbReference type="Gene3D" id="3.30.710.10">
    <property type="entry name" value="Potassium Channel Kv1.1, Chain A"/>
    <property type="match status" value="1"/>
</dbReference>
<dbReference type="CDD" id="cd00041">
    <property type="entry name" value="CUB"/>
    <property type="match status" value="1"/>
</dbReference>
<dbReference type="AlphaFoldDB" id="A0A7I8VFI8"/>
<feature type="binding site" evidence="8">
    <location>
        <position position="426"/>
    </location>
    <ligand>
        <name>Zn(2+)</name>
        <dbReference type="ChEBI" id="CHEBI:29105"/>
        <note>catalytic</note>
    </ligand>
</feature>
<evidence type="ECO:0000259" key="12">
    <source>
        <dbReference type="PROSITE" id="PS51864"/>
    </source>
</evidence>
<evidence type="ECO:0000256" key="1">
    <source>
        <dbReference type="ARBA" id="ARBA00022670"/>
    </source>
</evidence>
<evidence type="ECO:0000256" key="7">
    <source>
        <dbReference type="PROSITE-ProRule" id="PRU00059"/>
    </source>
</evidence>
<dbReference type="InterPro" id="IPR024079">
    <property type="entry name" value="MetalloPept_cat_dom_sf"/>
</dbReference>
<dbReference type="InterPro" id="IPR000859">
    <property type="entry name" value="CUB_dom"/>
</dbReference>
<evidence type="ECO:0000313" key="14">
    <source>
        <dbReference type="Proteomes" id="UP000549394"/>
    </source>
</evidence>
<evidence type="ECO:0000256" key="3">
    <source>
        <dbReference type="ARBA" id="ARBA00022801"/>
    </source>
</evidence>
<protein>
    <recommendedName>
        <fullName evidence="9">Metalloendopeptidase</fullName>
        <ecNumber evidence="9">3.4.24.-</ecNumber>
    </recommendedName>
</protein>
<dbReference type="Pfam" id="PF01400">
    <property type="entry name" value="Astacin"/>
    <property type="match status" value="1"/>
</dbReference>
<feature type="disulfide bond" evidence="8">
    <location>
        <begin position="386"/>
        <end position="408"/>
    </location>
</feature>
<dbReference type="SMART" id="SM00235">
    <property type="entry name" value="ZnMc"/>
    <property type="match status" value="1"/>
</dbReference>
<feature type="binding site" evidence="8">
    <location>
        <position position="420"/>
    </location>
    <ligand>
        <name>Zn(2+)</name>
        <dbReference type="ChEBI" id="CHEBI:29105"/>
        <note>catalytic</note>
    </ligand>
</feature>
<dbReference type="EC" id="3.4.24.-" evidence="9"/>
<dbReference type="Pfam" id="PF00651">
    <property type="entry name" value="BTB"/>
    <property type="match status" value="1"/>
</dbReference>
<evidence type="ECO:0000256" key="9">
    <source>
        <dbReference type="RuleBase" id="RU361183"/>
    </source>
</evidence>
<dbReference type="PANTHER" id="PTHR10127:SF780">
    <property type="entry name" value="METALLOENDOPEPTIDASE"/>
    <property type="match status" value="1"/>
</dbReference>
<dbReference type="PRINTS" id="PR00480">
    <property type="entry name" value="ASTACIN"/>
</dbReference>
<sequence length="801" mass="92876">MEDIDTISHKDFNRCVQMCQLVENGLFADISFKIVDNGKEVIIKAHRVLLFCESMVFRTMLSNTWSQQDPILIEDTTPEAFKLFLRYIYSKDSKLLNNSGDVLVELLYLAEKYILPQMKSLCRQKILSNMSESIQDVCLYLQASKWLKDDEIKVKCLCLISVQTAQCLENGLDYLGRESFKDILLLEEISCTEYDLFCFLMEWTKNEKGEAREILGDLLYDIRFPTMSALELNSIFNCYKTLLSVEEKNDIFNLKNSNQRKSRFNSSRRARDYDVHTMFDEFFLTLEKGNASLAAKILKGNYVTKIHKISKRNVVDFENYQYEKFNVNKPIGYVIDGNYGNKHLLEKLNSSLKMIEEHTCLKFRQLTKAEPKKDYYINIQKKANGCFALIGFTKELPKDLDINLGDNCFALGTPIHEFFHTVGFSHEQCRPDRDEYVKINWDFVRGGLEKNFRLDDNLVTYGIPYDYNSLMQYNSQAFCKREKHICKQPTIITKDKRYQANLGQRVEISFLDGFLMNQIYCQCKGVSIKCQNGGYPHPKDCSKCKCPDGLGGDYCENVELSHSSCKTAGDIFMKVGEEKVITSPNYKAKRYEVGHNCNWKFTSPENTRIRITFKDFNINKDACYMLHQCVEQWVEVKFKKDMRENGYRLCCNEIPEDIISESNVMIVTFRPNMVWTNVKKYQGFFKAIVSVDGAKKHKESENLPNAKEAYTEWTSCQFRKCKCGGCGLKSKYSLCPNQLNRLIRCVGGENKTKTESCARDERPCSKYDKYLINTNGRLTLKSCLECCSDRRNVDGLCKLDK</sequence>
<dbReference type="InterPro" id="IPR000210">
    <property type="entry name" value="BTB/POZ_dom"/>
</dbReference>
<evidence type="ECO:0000256" key="4">
    <source>
        <dbReference type="ARBA" id="ARBA00022833"/>
    </source>
</evidence>
<dbReference type="CDD" id="cd04280">
    <property type="entry name" value="ZnMc_astacin_like"/>
    <property type="match status" value="1"/>
</dbReference>
<dbReference type="PROSITE" id="PS51864">
    <property type="entry name" value="ASTACIN"/>
    <property type="match status" value="1"/>
</dbReference>
<reference evidence="13 14" key="1">
    <citation type="submission" date="2020-08" db="EMBL/GenBank/DDBJ databases">
        <authorList>
            <person name="Hejnol A."/>
        </authorList>
    </citation>
    <scope>NUCLEOTIDE SEQUENCE [LARGE SCALE GENOMIC DNA]</scope>
</reference>
<keyword evidence="6 8" id="KW-1015">Disulfide bond</keyword>
<dbReference type="Proteomes" id="UP000549394">
    <property type="component" value="Unassembled WGS sequence"/>
</dbReference>
<feature type="binding site" evidence="8">
    <location>
        <position position="416"/>
    </location>
    <ligand>
        <name>Zn(2+)</name>
        <dbReference type="ChEBI" id="CHEBI:29105"/>
        <note>catalytic</note>
    </ligand>
</feature>